<name>A0ABN8QMK7_9CNID</name>
<dbReference type="EMBL" id="CALNXI010001373">
    <property type="protein sequence ID" value="CAH3166798.1"/>
    <property type="molecule type" value="Genomic_DNA"/>
</dbReference>
<comment type="caution">
    <text evidence="5">The sequence shown here is derived from an EMBL/GenBank/DDBJ whole genome shotgun (WGS) entry which is preliminary data.</text>
</comment>
<dbReference type="Gene3D" id="2.60.40.10">
    <property type="entry name" value="Immunoglobulins"/>
    <property type="match status" value="5"/>
</dbReference>
<protein>
    <submittedName>
        <fullName evidence="5">Uncharacterized protein</fullName>
    </submittedName>
</protein>
<feature type="chain" id="PRO_5045712353" evidence="2">
    <location>
        <begin position="17"/>
        <end position="581"/>
    </location>
</feature>
<proteinExistence type="predicted"/>
<reference evidence="5 6" key="1">
    <citation type="submission" date="2022-05" db="EMBL/GenBank/DDBJ databases">
        <authorList>
            <consortium name="Genoscope - CEA"/>
            <person name="William W."/>
        </authorList>
    </citation>
    <scope>NUCLEOTIDE SEQUENCE [LARGE SCALE GENOMIC DNA]</scope>
</reference>
<accession>A0ABN8QMK7</accession>
<dbReference type="PANTHER" id="PTHR13817:SF151">
    <property type="entry name" value="TITIN"/>
    <property type="match status" value="1"/>
</dbReference>
<keyword evidence="6" id="KW-1185">Reference proteome</keyword>
<sequence length="581" mass="66085">MLFTLLFFLISACVAANDIAVNFTKVPKNTEFFVGTEAILQWEYSSGRPADPVRKIKFGIQENKNTDVAILVKDVSRGNVKTNTKFRLDVITPLNGRVHVIENRTATFRIANLTLNDSKRYFCTLETDSDSPWTKTHYVDVRVVDLMIDDQESTRVVESWEGHKITLQCVVKKVLHDAPVRFYWLQQNRTLPGPQTSWKTLGQVSLVTVNDQDFEPVTCVAETEATTQRMEINIKQLYKPLEPVNLTVQEIQGNDTECKLYNKITWEPPQDDGGIPLTGYLLEFKHPVVNSISHSRININTTEHMVCKLQISGHPRELKVDVRGINKAGRGFRSNSIKVLFFSTPSAPYNLKSSLLRKQNPPFAVKLSWNQPDENGGMPVLEYSLEYKVHGLPWEDGEMRETNDRYMLVYKYEESYKYEVRVRARNIFGFGPQSKVKVVYFAEKPGPPQNLKRGLVFYENSKTVKLELFWMPPKSSGGMVVSNYIVEHKTVKTEWSSANNESVNGTRFALPMKESETYTVRVRAVNSLGLSEPSNVITVKLTESDVRKLASSNSSGSVRATYLFEGYLLLLTVFEAFALKT</sequence>
<dbReference type="SUPFAM" id="SSF49265">
    <property type="entry name" value="Fibronectin type III"/>
    <property type="match status" value="2"/>
</dbReference>
<dbReference type="InterPro" id="IPR003599">
    <property type="entry name" value="Ig_sub"/>
</dbReference>
<dbReference type="PROSITE" id="PS50853">
    <property type="entry name" value="FN3"/>
    <property type="match status" value="3"/>
</dbReference>
<dbReference type="SMART" id="SM00409">
    <property type="entry name" value="IG"/>
    <property type="match status" value="2"/>
</dbReference>
<gene>
    <name evidence="5" type="ORF">PEVE_00005821</name>
</gene>
<dbReference type="InterPro" id="IPR007110">
    <property type="entry name" value="Ig-like_dom"/>
</dbReference>
<feature type="domain" description="Ig-like" evidence="3">
    <location>
        <begin position="161"/>
        <end position="233"/>
    </location>
</feature>
<dbReference type="InterPro" id="IPR013783">
    <property type="entry name" value="Ig-like_fold"/>
</dbReference>
<evidence type="ECO:0000259" key="3">
    <source>
        <dbReference type="PROSITE" id="PS50835"/>
    </source>
</evidence>
<evidence type="ECO:0000256" key="2">
    <source>
        <dbReference type="SAM" id="SignalP"/>
    </source>
</evidence>
<feature type="domain" description="Fibronectin type-III" evidence="4">
    <location>
        <begin position="242"/>
        <end position="346"/>
    </location>
</feature>
<dbReference type="InterPro" id="IPR003961">
    <property type="entry name" value="FN3_dom"/>
</dbReference>
<dbReference type="SUPFAM" id="SSF48726">
    <property type="entry name" value="Immunoglobulin"/>
    <property type="match status" value="2"/>
</dbReference>
<evidence type="ECO:0000256" key="1">
    <source>
        <dbReference type="ARBA" id="ARBA00022737"/>
    </source>
</evidence>
<feature type="domain" description="Fibronectin type-III" evidence="4">
    <location>
        <begin position="347"/>
        <end position="444"/>
    </location>
</feature>
<dbReference type="Pfam" id="PF00041">
    <property type="entry name" value="fn3"/>
    <property type="match status" value="1"/>
</dbReference>
<feature type="domain" description="Fibronectin type-III" evidence="4">
    <location>
        <begin position="447"/>
        <end position="545"/>
    </location>
</feature>
<dbReference type="PROSITE" id="PS50835">
    <property type="entry name" value="IG_LIKE"/>
    <property type="match status" value="1"/>
</dbReference>
<dbReference type="InterPro" id="IPR036116">
    <property type="entry name" value="FN3_sf"/>
</dbReference>
<keyword evidence="1" id="KW-0677">Repeat</keyword>
<evidence type="ECO:0000313" key="5">
    <source>
        <dbReference type="EMBL" id="CAH3166798.1"/>
    </source>
</evidence>
<evidence type="ECO:0000259" key="4">
    <source>
        <dbReference type="PROSITE" id="PS50853"/>
    </source>
</evidence>
<dbReference type="InterPro" id="IPR036179">
    <property type="entry name" value="Ig-like_dom_sf"/>
</dbReference>
<dbReference type="PANTHER" id="PTHR13817">
    <property type="entry name" value="TITIN"/>
    <property type="match status" value="1"/>
</dbReference>
<feature type="signal peptide" evidence="2">
    <location>
        <begin position="1"/>
        <end position="16"/>
    </location>
</feature>
<dbReference type="CDD" id="cd00063">
    <property type="entry name" value="FN3"/>
    <property type="match status" value="3"/>
</dbReference>
<keyword evidence="2" id="KW-0732">Signal</keyword>
<dbReference type="InterPro" id="IPR050964">
    <property type="entry name" value="Striated_Muscle_Regulatory"/>
</dbReference>
<evidence type="ECO:0000313" key="6">
    <source>
        <dbReference type="Proteomes" id="UP001159427"/>
    </source>
</evidence>
<organism evidence="5 6">
    <name type="scientific">Porites evermanni</name>
    <dbReference type="NCBI Taxonomy" id="104178"/>
    <lineage>
        <taxon>Eukaryota</taxon>
        <taxon>Metazoa</taxon>
        <taxon>Cnidaria</taxon>
        <taxon>Anthozoa</taxon>
        <taxon>Hexacorallia</taxon>
        <taxon>Scleractinia</taxon>
        <taxon>Fungiina</taxon>
        <taxon>Poritidae</taxon>
        <taxon>Porites</taxon>
    </lineage>
</organism>
<dbReference type="Proteomes" id="UP001159427">
    <property type="component" value="Unassembled WGS sequence"/>
</dbReference>
<dbReference type="SMART" id="SM00060">
    <property type="entry name" value="FN3"/>
    <property type="match status" value="3"/>
</dbReference>